<dbReference type="InterPro" id="IPR002016">
    <property type="entry name" value="Haem_peroxidase"/>
</dbReference>
<dbReference type="Pfam" id="PF00141">
    <property type="entry name" value="peroxidase"/>
    <property type="match status" value="1"/>
</dbReference>
<dbReference type="GO" id="GO:0004601">
    <property type="term" value="F:peroxidase activity"/>
    <property type="evidence" value="ECO:0000318"/>
    <property type="project" value="GO_Central"/>
</dbReference>
<evidence type="ECO:0000256" key="7">
    <source>
        <dbReference type="ARBA" id="ARBA00023002"/>
    </source>
</evidence>
<comment type="similarity">
    <text evidence="2">Belongs to the peroxidase family. Ascorbate peroxidase subfamily.</text>
</comment>
<dbReference type="PANTHER" id="PTHR31356:SF8">
    <property type="entry name" value="L-ASCORBATE PEROXIDASE 6-RELATED"/>
    <property type="match status" value="1"/>
</dbReference>
<evidence type="ECO:0000313" key="10">
    <source>
        <dbReference type="EMBL" id="PNR35926.1"/>
    </source>
</evidence>
<evidence type="ECO:0000256" key="6">
    <source>
        <dbReference type="ARBA" id="ARBA00022723"/>
    </source>
</evidence>
<dbReference type="FunCoup" id="A0A2K1J327">
    <property type="interactions" value="602"/>
</dbReference>
<evidence type="ECO:0000256" key="4">
    <source>
        <dbReference type="ARBA" id="ARBA00022559"/>
    </source>
</evidence>
<dbReference type="GO" id="GO:0016688">
    <property type="term" value="F:L-ascorbate peroxidase activity"/>
    <property type="evidence" value="ECO:0007669"/>
    <property type="project" value="UniProtKB-EC"/>
</dbReference>
<dbReference type="GO" id="GO:0046872">
    <property type="term" value="F:metal ion binding"/>
    <property type="evidence" value="ECO:0007669"/>
    <property type="project" value="UniProtKB-KW"/>
</dbReference>
<dbReference type="SMR" id="A0A2K1J327"/>
<dbReference type="OMA" id="ECFKRKG"/>
<dbReference type="GeneID" id="112294750"/>
<dbReference type="PROSITE" id="PS50873">
    <property type="entry name" value="PEROXIDASE_4"/>
    <property type="match status" value="1"/>
</dbReference>
<dbReference type="PRINTS" id="PR00458">
    <property type="entry name" value="PEROXIDASE"/>
</dbReference>
<evidence type="ECO:0000256" key="8">
    <source>
        <dbReference type="ARBA" id="ARBA00023004"/>
    </source>
</evidence>
<sequence>MALSCGSISTSSSLCCLSPIACTPPASLACHFPLRGGYLQLESRHLASSLGFRNRKLSANCYGSGIRASLDNSSPGPDEDKNVSRRQALLAVLAFTIPGSQVFQPQRFPQALAVEDEQMKIELIQRELKKVLSKGKSAGVLRLSFHDAGTFDSSDNSGGMNGSLLFELERPESAGLQRPIKVLQKAKKEIELAFPVSWADLIAVAGAAAVLECDGPVIPVRLGRLDASGPDPEGKMPEETLTASELKRTFQSKGFSTQEMVALSGAHTIGNKGFGNPNLFDNSYFQILLQKPWKIGGPDDGMTSMIGLATDRALADDEECLEWVRVYAADQGRFFTDFSAVYTKLVNTGARWTPPQA</sequence>
<dbReference type="Gramene" id="Pp3c17_7560V3.1">
    <property type="protein sequence ID" value="Pp3c17_7560V3.1"/>
    <property type="gene ID" value="Pp3c17_7560"/>
</dbReference>
<evidence type="ECO:0000256" key="2">
    <source>
        <dbReference type="ARBA" id="ARBA00006873"/>
    </source>
</evidence>
<evidence type="ECO:0000256" key="3">
    <source>
        <dbReference type="ARBA" id="ARBA00012940"/>
    </source>
</evidence>
<dbReference type="PRINTS" id="PR00459">
    <property type="entry name" value="ASPEROXIDASE"/>
</dbReference>
<dbReference type="InterPro" id="IPR019793">
    <property type="entry name" value="Peroxidases_heam-ligand_BS"/>
</dbReference>
<dbReference type="EnsemblPlants" id="Pp3c17_7560V3.1">
    <property type="protein sequence ID" value="Pp3c17_7560V3.1"/>
    <property type="gene ID" value="Pp3c17_7560"/>
</dbReference>
<dbReference type="InterPro" id="IPR044831">
    <property type="entry name" value="Ccp1-like"/>
</dbReference>
<dbReference type="FunFam" id="1.10.420.10:FF:000011">
    <property type="entry name" value="Adenylate/guanylate cyclase"/>
    <property type="match status" value="1"/>
</dbReference>
<dbReference type="Gene3D" id="1.10.520.10">
    <property type="match status" value="1"/>
</dbReference>
<dbReference type="PROSITE" id="PS00435">
    <property type="entry name" value="PEROXIDASE_1"/>
    <property type="match status" value="1"/>
</dbReference>
<dbReference type="InterPro" id="IPR002207">
    <property type="entry name" value="Peroxidase_I"/>
</dbReference>
<dbReference type="GO" id="GO:0042744">
    <property type="term" value="P:hydrogen peroxide catabolic process"/>
    <property type="evidence" value="ECO:0000318"/>
    <property type="project" value="GO_Central"/>
</dbReference>
<accession>A0A2K1J327</accession>
<dbReference type="SUPFAM" id="SSF48113">
    <property type="entry name" value="Heme-dependent peroxidases"/>
    <property type="match status" value="1"/>
</dbReference>
<evidence type="ECO:0000259" key="9">
    <source>
        <dbReference type="PROSITE" id="PS50873"/>
    </source>
</evidence>
<keyword evidence="4" id="KW-0575">Peroxidase</keyword>
<comment type="cofactor">
    <cofactor evidence="1">
        <name>heme b</name>
        <dbReference type="ChEBI" id="CHEBI:60344"/>
    </cofactor>
</comment>
<reference evidence="10 12" key="2">
    <citation type="journal article" date="2018" name="Plant J.">
        <title>The Physcomitrella patens chromosome-scale assembly reveals moss genome structure and evolution.</title>
        <authorList>
            <person name="Lang D."/>
            <person name="Ullrich K.K."/>
            <person name="Murat F."/>
            <person name="Fuchs J."/>
            <person name="Jenkins J."/>
            <person name="Haas F.B."/>
            <person name="Piednoel M."/>
            <person name="Gundlach H."/>
            <person name="Van Bel M."/>
            <person name="Meyberg R."/>
            <person name="Vives C."/>
            <person name="Morata J."/>
            <person name="Symeonidi A."/>
            <person name="Hiss M."/>
            <person name="Muchero W."/>
            <person name="Kamisugi Y."/>
            <person name="Saleh O."/>
            <person name="Blanc G."/>
            <person name="Decker E.L."/>
            <person name="van Gessel N."/>
            <person name="Grimwood J."/>
            <person name="Hayes R.D."/>
            <person name="Graham S.W."/>
            <person name="Gunter L.E."/>
            <person name="McDaniel S.F."/>
            <person name="Hoernstein S.N.W."/>
            <person name="Larsson A."/>
            <person name="Li F.W."/>
            <person name="Perroud P.F."/>
            <person name="Phillips J."/>
            <person name="Ranjan P."/>
            <person name="Rokshar D.S."/>
            <person name="Rothfels C.J."/>
            <person name="Schneider L."/>
            <person name="Shu S."/>
            <person name="Stevenson D.W."/>
            <person name="Thummler F."/>
            <person name="Tillich M."/>
            <person name="Villarreal Aguilar J.C."/>
            <person name="Widiez T."/>
            <person name="Wong G.K."/>
            <person name="Wymore A."/>
            <person name="Zhang Y."/>
            <person name="Zimmer A.D."/>
            <person name="Quatrano R.S."/>
            <person name="Mayer K.F.X."/>
            <person name="Goodstein D."/>
            <person name="Casacuberta J.M."/>
            <person name="Vandepoele K."/>
            <person name="Reski R."/>
            <person name="Cuming A.C."/>
            <person name="Tuskan G.A."/>
            <person name="Maumus F."/>
            <person name="Salse J."/>
            <person name="Schmutz J."/>
            <person name="Rensing S.A."/>
        </authorList>
    </citation>
    <scope>NUCLEOTIDE SEQUENCE [LARGE SCALE GENOMIC DNA]</scope>
    <source>
        <strain evidence="11 12">cv. Gransden 2004</strain>
    </source>
</reference>
<evidence type="ECO:0000256" key="1">
    <source>
        <dbReference type="ARBA" id="ARBA00001970"/>
    </source>
</evidence>
<keyword evidence="6" id="KW-0479">Metal-binding</keyword>
<evidence type="ECO:0000313" key="11">
    <source>
        <dbReference type="EnsemblPlants" id="Pp3c17_7560V3.1"/>
    </source>
</evidence>
<proteinExistence type="inferred from homology"/>
<keyword evidence="12" id="KW-1185">Reference proteome</keyword>
<dbReference type="PROSITE" id="PS00436">
    <property type="entry name" value="PEROXIDASE_2"/>
    <property type="match status" value="1"/>
</dbReference>
<organism evidence="10">
    <name type="scientific">Physcomitrium patens</name>
    <name type="common">Spreading-leaved earth moss</name>
    <name type="synonym">Physcomitrella patens</name>
    <dbReference type="NCBI Taxonomy" id="3218"/>
    <lineage>
        <taxon>Eukaryota</taxon>
        <taxon>Viridiplantae</taxon>
        <taxon>Streptophyta</taxon>
        <taxon>Embryophyta</taxon>
        <taxon>Bryophyta</taxon>
        <taxon>Bryophytina</taxon>
        <taxon>Bryopsida</taxon>
        <taxon>Funariidae</taxon>
        <taxon>Funariales</taxon>
        <taxon>Funariaceae</taxon>
        <taxon>Physcomitrium</taxon>
    </lineage>
</organism>
<dbReference type="EC" id="1.11.1.11" evidence="3"/>
<dbReference type="EnsemblPlants" id="Pp3c17_7560V3.2">
    <property type="protein sequence ID" value="Pp3c17_7560V3.2"/>
    <property type="gene ID" value="Pp3c17_7560"/>
</dbReference>
<dbReference type="InterPro" id="IPR010255">
    <property type="entry name" value="Haem_peroxidase_sf"/>
</dbReference>
<keyword evidence="5" id="KW-0349">Heme</keyword>
<reference evidence="11" key="3">
    <citation type="submission" date="2020-12" db="UniProtKB">
        <authorList>
            <consortium name="EnsemblPlants"/>
        </authorList>
    </citation>
    <scope>IDENTIFICATION</scope>
</reference>
<evidence type="ECO:0000313" key="12">
    <source>
        <dbReference type="Proteomes" id="UP000006727"/>
    </source>
</evidence>
<keyword evidence="8" id="KW-0408">Iron</keyword>
<dbReference type="FunFam" id="1.10.520.10:FF:000011">
    <property type="entry name" value="L-ascorbate peroxidase"/>
    <property type="match status" value="1"/>
</dbReference>
<dbReference type="RefSeq" id="XP_024401302.1">
    <property type="nucleotide sequence ID" value="XM_024545534.2"/>
</dbReference>
<name>A0A2K1J327_PHYPA</name>
<dbReference type="PaxDb" id="3218-PP1S277_34V6.1"/>
<dbReference type="AlphaFoldDB" id="A0A2K1J327"/>
<feature type="domain" description="Plant heme peroxidase family profile" evidence="9">
    <location>
        <begin position="137"/>
        <end position="357"/>
    </location>
</feature>
<dbReference type="GO" id="GO:0034599">
    <property type="term" value="P:cellular response to oxidative stress"/>
    <property type="evidence" value="ECO:0000318"/>
    <property type="project" value="GO_Central"/>
</dbReference>
<dbReference type="Gene3D" id="1.10.420.10">
    <property type="entry name" value="Peroxidase, domain 2"/>
    <property type="match status" value="1"/>
</dbReference>
<protein>
    <recommendedName>
        <fullName evidence="3">L-ascorbate peroxidase</fullName>
        <ecNumber evidence="3">1.11.1.11</ecNumber>
    </recommendedName>
</protein>
<dbReference type="GO" id="GO:0020037">
    <property type="term" value="F:heme binding"/>
    <property type="evidence" value="ECO:0007669"/>
    <property type="project" value="InterPro"/>
</dbReference>
<dbReference type="STRING" id="3218.A0A2K1J327"/>
<dbReference type="Proteomes" id="UP000006727">
    <property type="component" value="Chromosome 17"/>
</dbReference>
<evidence type="ECO:0000256" key="5">
    <source>
        <dbReference type="ARBA" id="ARBA00022617"/>
    </source>
</evidence>
<keyword evidence="7" id="KW-0560">Oxidoreductase</keyword>
<reference evidence="10 12" key="1">
    <citation type="journal article" date="2008" name="Science">
        <title>The Physcomitrella genome reveals evolutionary insights into the conquest of land by plants.</title>
        <authorList>
            <person name="Rensing S."/>
            <person name="Lang D."/>
            <person name="Zimmer A."/>
            <person name="Terry A."/>
            <person name="Salamov A."/>
            <person name="Shapiro H."/>
            <person name="Nishiyama T."/>
            <person name="Perroud P.-F."/>
            <person name="Lindquist E."/>
            <person name="Kamisugi Y."/>
            <person name="Tanahashi T."/>
            <person name="Sakakibara K."/>
            <person name="Fujita T."/>
            <person name="Oishi K."/>
            <person name="Shin-I T."/>
            <person name="Kuroki Y."/>
            <person name="Toyoda A."/>
            <person name="Suzuki Y."/>
            <person name="Hashimoto A."/>
            <person name="Yamaguchi K."/>
            <person name="Sugano A."/>
            <person name="Kohara Y."/>
            <person name="Fujiyama A."/>
            <person name="Anterola A."/>
            <person name="Aoki S."/>
            <person name="Ashton N."/>
            <person name="Barbazuk W.B."/>
            <person name="Barker E."/>
            <person name="Bennetzen J."/>
            <person name="Bezanilla M."/>
            <person name="Blankenship R."/>
            <person name="Cho S.H."/>
            <person name="Dutcher S."/>
            <person name="Estelle M."/>
            <person name="Fawcett J.A."/>
            <person name="Gundlach H."/>
            <person name="Hanada K."/>
            <person name="Heyl A."/>
            <person name="Hicks K.A."/>
            <person name="Hugh J."/>
            <person name="Lohr M."/>
            <person name="Mayer K."/>
            <person name="Melkozernov A."/>
            <person name="Murata T."/>
            <person name="Nelson D."/>
            <person name="Pils B."/>
            <person name="Prigge M."/>
            <person name="Reiss B."/>
            <person name="Renner T."/>
            <person name="Rombauts S."/>
            <person name="Rushton P."/>
            <person name="Sanderfoot A."/>
            <person name="Schween G."/>
            <person name="Shiu S.-H."/>
            <person name="Stueber K."/>
            <person name="Theodoulou F.L."/>
            <person name="Tu H."/>
            <person name="Van de Peer Y."/>
            <person name="Verrier P.J."/>
            <person name="Waters E."/>
            <person name="Wood A."/>
            <person name="Yang L."/>
            <person name="Cove D."/>
            <person name="Cuming A."/>
            <person name="Hasebe M."/>
            <person name="Lucas S."/>
            <person name="Mishler D.B."/>
            <person name="Reski R."/>
            <person name="Grigoriev I."/>
            <person name="Quatrano R.S."/>
            <person name="Boore J.L."/>
        </authorList>
    </citation>
    <scope>NUCLEOTIDE SEQUENCE [LARGE SCALE GENOMIC DNA]</scope>
    <source>
        <strain evidence="11 12">cv. Gransden 2004</strain>
    </source>
</reference>
<dbReference type="PANTHER" id="PTHR31356">
    <property type="entry name" value="THYLAKOID LUMENAL 29 KDA PROTEIN, CHLOROPLASTIC-RELATED"/>
    <property type="match status" value="1"/>
</dbReference>
<dbReference type="InterPro" id="IPR019794">
    <property type="entry name" value="Peroxidases_AS"/>
</dbReference>
<dbReference type="EMBL" id="ABEU02000017">
    <property type="protein sequence ID" value="PNR35926.1"/>
    <property type="molecule type" value="Genomic_DNA"/>
</dbReference>
<dbReference type="Gramene" id="Pp3c17_7560V3.2">
    <property type="protein sequence ID" value="Pp3c17_7560V3.2"/>
    <property type="gene ID" value="Pp3c17_7560"/>
</dbReference>
<dbReference type="GO" id="GO:0009845">
    <property type="term" value="P:seed germination"/>
    <property type="evidence" value="ECO:0007669"/>
    <property type="project" value="EnsemblPlants"/>
</dbReference>
<gene>
    <name evidence="11" type="primary">LOC112294750</name>
    <name evidence="10" type="ORF">PHYPA_021776</name>
</gene>
<dbReference type="GO" id="GO:0000302">
    <property type="term" value="P:response to reactive oxygen species"/>
    <property type="evidence" value="ECO:0000318"/>
    <property type="project" value="GO_Central"/>
</dbReference>